<dbReference type="PANTHER" id="PTHR38595:SF2">
    <property type="entry name" value="TYPE VI SECRETION SYSTEM BASEPLATE SUBUNIT TSSE"/>
    <property type="match status" value="1"/>
</dbReference>
<proteinExistence type="predicted"/>
<organism evidence="2 3">
    <name type="scientific">Pseudomonas fluorescens ICMP 11288</name>
    <dbReference type="NCBI Taxonomy" id="1198309"/>
    <lineage>
        <taxon>Bacteria</taxon>
        <taxon>Pseudomonadati</taxon>
        <taxon>Pseudomonadota</taxon>
        <taxon>Gammaproteobacteria</taxon>
        <taxon>Pseudomonadales</taxon>
        <taxon>Pseudomonadaceae</taxon>
        <taxon>Pseudomonas</taxon>
    </lineage>
</organism>
<protein>
    <recommendedName>
        <fullName evidence="1">IraD/Gp25-like domain-containing protein</fullName>
    </recommendedName>
</protein>
<comment type="caution">
    <text evidence="2">The sequence shown here is derived from an EMBL/GenBank/DDBJ whole genome shotgun (WGS) entry which is preliminary data.</text>
</comment>
<dbReference type="Pfam" id="PF04965">
    <property type="entry name" value="GPW_gp25"/>
    <property type="match status" value="1"/>
</dbReference>
<dbReference type="InterPro" id="IPR053176">
    <property type="entry name" value="T6SS_TssE1-like"/>
</dbReference>
<dbReference type="NCBIfam" id="TIGR03357">
    <property type="entry name" value="VI_zyme"/>
    <property type="match status" value="1"/>
</dbReference>
<dbReference type="PANTHER" id="PTHR38595">
    <property type="entry name" value="CYTOPLASMIC PROTEIN-RELATED"/>
    <property type="match status" value="1"/>
</dbReference>
<dbReference type="AlphaFoldDB" id="A0A0W0HF80"/>
<reference evidence="2 3" key="1">
    <citation type="submission" date="2015-09" db="EMBL/GenBank/DDBJ databases">
        <title>Genome sequence of ICMP 11288.</title>
        <authorList>
            <person name="Visnovsky S."/>
            <person name="Lu A."/>
            <person name="Panda P."/>
            <person name="Pitman A."/>
        </authorList>
    </citation>
    <scope>NUCLEOTIDE SEQUENCE [LARGE SCALE GENOMIC DNA]</scope>
    <source>
        <strain evidence="2 3">ICMP 11288</strain>
    </source>
</reference>
<evidence type="ECO:0000259" key="1">
    <source>
        <dbReference type="Pfam" id="PF04965"/>
    </source>
</evidence>
<dbReference type="InterPro" id="IPR007048">
    <property type="entry name" value="IraD/Gp25-like"/>
</dbReference>
<dbReference type="Gene3D" id="3.10.450.40">
    <property type="match status" value="1"/>
</dbReference>
<evidence type="ECO:0000313" key="3">
    <source>
        <dbReference type="Proteomes" id="UP000054197"/>
    </source>
</evidence>
<dbReference type="SUPFAM" id="SSF160719">
    <property type="entry name" value="gpW/gp25-like"/>
    <property type="match status" value="1"/>
</dbReference>
<dbReference type="EMBL" id="LKEF01000045">
    <property type="protein sequence ID" value="KTB59469.1"/>
    <property type="molecule type" value="Genomic_DNA"/>
</dbReference>
<evidence type="ECO:0000313" key="2">
    <source>
        <dbReference type="EMBL" id="KTB59469.1"/>
    </source>
</evidence>
<sequence>MRKGQGIPEYRSLFERLEGLAPARAGSVASIAAHLANMLGTRAGSVLTLPDYGLPDLNDMRLSLHESLSQSRLSIERFIQVYEPRLSNVRVRGLPDTGNPLVLAFVIEATLLIDGVVQPVVFNAQLAGGGQVEVQPDVL</sequence>
<feature type="domain" description="IraD/Gp25-like" evidence="1">
    <location>
        <begin position="29"/>
        <end position="113"/>
    </location>
</feature>
<name>A0A0W0HF80_PSEFL</name>
<dbReference type="InterPro" id="IPR017737">
    <property type="entry name" value="TssE1-like"/>
</dbReference>
<accession>A0A0W0HF80</accession>
<gene>
    <name evidence="2" type="ORF">AO063_28795</name>
</gene>
<dbReference type="Proteomes" id="UP000054197">
    <property type="component" value="Unassembled WGS sequence"/>
</dbReference>